<dbReference type="Pfam" id="PF13489">
    <property type="entry name" value="Methyltransf_23"/>
    <property type="match status" value="1"/>
</dbReference>
<dbReference type="Gene3D" id="3.40.50.150">
    <property type="entry name" value="Vaccinia Virus protein VP39"/>
    <property type="match status" value="1"/>
</dbReference>
<evidence type="ECO:0000313" key="2">
    <source>
        <dbReference type="EMBL" id="KAF5320013.1"/>
    </source>
</evidence>
<feature type="region of interest" description="Disordered" evidence="1">
    <location>
        <begin position="1"/>
        <end position="103"/>
    </location>
</feature>
<dbReference type="PANTHER" id="PTHR43591">
    <property type="entry name" value="METHYLTRANSFERASE"/>
    <property type="match status" value="1"/>
</dbReference>
<dbReference type="GO" id="GO:0008168">
    <property type="term" value="F:methyltransferase activity"/>
    <property type="evidence" value="ECO:0007669"/>
    <property type="project" value="TreeGrafter"/>
</dbReference>
<reference evidence="2 3" key="1">
    <citation type="journal article" date="2020" name="ISME J.">
        <title>Uncovering the hidden diversity of litter-decomposition mechanisms in mushroom-forming fungi.</title>
        <authorList>
            <person name="Floudas D."/>
            <person name="Bentzer J."/>
            <person name="Ahren D."/>
            <person name="Johansson T."/>
            <person name="Persson P."/>
            <person name="Tunlid A."/>
        </authorList>
    </citation>
    <scope>NUCLEOTIDE SEQUENCE [LARGE SCALE GENOMIC DNA]</scope>
    <source>
        <strain evidence="2 3">CBS 175.51</strain>
    </source>
</reference>
<proteinExistence type="predicted"/>
<dbReference type="SUPFAM" id="SSF53335">
    <property type="entry name" value="S-adenosyl-L-methionine-dependent methyltransferases"/>
    <property type="match status" value="1"/>
</dbReference>
<dbReference type="OrthoDB" id="2013972at2759"/>
<dbReference type="CDD" id="cd02440">
    <property type="entry name" value="AdoMet_MTases"/>
    <property type="match status" value="1"/>
</dbReference>
<evidence type="ECO:0000256" key="1">
    <source>
        <dbReference type="SAM" id="MobiDB-lite"/>
    </source>
</evidence>
<protein>
    <recommendedName>
        <fullName evidence="4">S-adenosyl-L-methionine-dependent methyltransferase</fullName>
    </recommendedName>
</protein>
<comment type="caution">
    <text evidence="2">The sequence shown here is derived from an EMBL/GenBank/DDBJ whole genome shotgun (WGS) entry which is preliminary data.</text>
</comment>
<name>A0A8H5BBH6_9AGAR</name>
<evidence type="ECO:0008006" key="4">
    <source>
        <dbReference type="Google" id="ProtNLM"/>
    </source>
</evidence>
<organism evidence="2 3">
    <name type="scientific">Ephemerocybe angulata</name>
    <dbReference type="NCBI Taxonomy" id="980116"/>
    <lineage>
        <taxon>Eukaryota</taxon>
        <taxon>Fungi</taxon>
        <taxon>Dikarya</taxon>
        <taxon>Basidiomycota</taxon>
        <taxon>Agaricomycotina</taxon>
        <taxon>Agaricomycetes</taxon>
        <taxon>Agaricomycetidae</taxon>
        <taxon>Agaricales</taxon>
        <taxon>Agaricineae</taxon>
        <taxon>Psathyrellaceae</taxon>
        <taxon>Ephemerocybe</taxon>
    </lineage>
</organism>
<dbReference type="InterPro" id="IPR029063">
    <property type="entry name" value="SAM-dependent_MTases_sf"/>
</dbReference>
<feature type="compositionally biased region" description="Polar residues" evidence="1">
    <location>
        <begin position="35"/>
        <end position="50"/>
    </location>
</feature>
<dbReference type="PANTHER" id="PTHR43591:SF24">
    <property type="entry name" value="2-METHOXY-6-POLYPRENYL-1,4-BENZOQUINOL METHYLASE, MITOCHONDRIAL"/>
    <property type="match status" value="1"/>
</dbReference>
<keyword evidence="3" id="KW-1185">Reference proteome</keyword>
<accession>A0A8H5BBH6</accession>
<feature type="compositionally biased region" description="Acidic residues" evidence="1">
    <location>
        <begin position="14"/>
        <end position="30"/>
    </location>
</feature>
<dbReference type="Proteomes" id="UP000541558">
    <property type="component" value="Unassembled WGS sequence"/>
</dbReference>
<gene>
    <name evidence="2" type="ORF">D9611_011095</name>
</gene>
<sequence length="432" mass="49267">MTESAYYYDPYDFISDDESSESMEEEDDYEMGSSVCSDKTPSQDSASTVSGGDDMSISDVASSFQEKKNRVFSPVPRPSTMSSYSYHSSERFRTPSPSNQSLTPSMRATLVRQEFGRDLNTFSDVYRLPADEEEMDRLGTHCHFLVIGLRLNIDFFSEKQHNMLIDIFGAKYPPPMGVALRQGHYEPTKKVLELGSGGGGWIKDVCRDFPYCEAIAVDLIPISEMEIDDLNKGIEHFYDQFDVVHSRLIAFGIRDYHRLVEHVARVLRPRGLIEIQEYDFQTYGRDEKVIPANTTDPLGTHPWWATFLAHLREAVIASGGDTTAATNMQGWIQGHEAFENVVYKDVWLPVIPGNCRRYQEDIYTRMKDDIMAFLRSSKPLIMGNGVSEQRYEYLVHHTVDTTVVVKRRFWRINHANLYESTVGVTSTELSSL</sequence>
<evidence type="ECO:0000313" key="3">
    <source>
        <dbReference type="Proteomes" id="UP000541558"/>
    </source>
</evidence>
<dbReference type="EMBL" id="JAACJK010000172">
    <property type="protein sequence ID" value="KAF5320013.1"/>
    <property type="molecule type" value="Genomic_DNA"/>
</dbReference>
<dbReference type="AlphaFoldDB" id="A0A8H5BBH6"/>